<comment type="similarity">
    <text evidence="2 10">Belongs to the peptidase M14 family.</text>
</comment>
<evidence type="ECO:0000313" key="12">
    <source>
        <dbReference type="EMBL" id="KXN73517.1"/>
    </source>
</evidence>
<accession>A0A137PEV4</accession>
<keyword evidence="4" id="KW-0645">Protease</keyword>
<evidence type="ECO:0000256" key="3">
    <source>
        <dbReference type="ARBA" id="ARBA00022645"/>
    </source>
</evidence>
<reference evidence="12 13" key="1">
    <citation type="journal article" date="2015" name="Genome Biol. Evol.">
        <title>Phylogenomic analyses indicate that early fungi evolved digesting cell walls of algal ancestors of land plants.</title>
        <authorList>
            <person name="Chang Y."/>
            <person name="Wang S."/>
            <person name="Sekimoto S."/>
            <person name="Aerts A.L."/>
            <person name="Choi C."/>
            <person name="Clum A."/>
            <person name="LaButti K.M."/>
            <person name="Lindquist E.A."/>
            <person name="Yee Ngan C."/>
            <person name="Ohm R.A."/>
            <person name="Salamov A.A."/>
            <person name="Grigoriev I.V."/>
            <person name="Spatafora J.W."/>
            <person name="Berbee M.L."/>
        </authorList>
    </citation>
    <scope>NUCLEOTIDE SEQUENCE [LARGE SCALE GENOMIC DNA]</scope>
    <source>
        <strain evidence="12 13">NRRL 28638</strain>
    </source>
</reference>
<keyword evidence="5" id="KW-0479">Metal-binding</keyword>
<dbReference type="PROSITE" id="PS00132">
    <property type="entry name" value="CARBOXYPEPT_ZN_1"/>
    <property type="match status" value="1"/>
</dbReference>
<dbReference type="FunFam" id="3.40.630.10:FF:000084">
    <property type="entry name" value="Carboxypeptidase B2"/>
    <property type="match status" value="1"/>
</dbReference>
<feature type="non-terminal residue" evidence="12">
    <location>
        <position position="1"/>
    </location>
</feature>
<evidence type="ECO:0000256" key="2">
    <source>
        <dbReference type="ARBA" id="ARBA00005988"/>
    </source>
</evidence>
<dbReference type="AlphaFoldDB" id="A0A137PEV4"/>
<dbReference type="GO" id="GO:0006508">
    <property type="term" value="P:proteolysis"/>
    <property type="evidence" value="ECO:0007669"/>
    <property type="project" value="UniProtKB-KW"/>
</dbReference>
<evidence type="ECO:0000256" key="5">
    <source>
        <dbReference type="ARBA" id="ARBA00022723"/>
    </source>
</evidence>
<evidence type="ECO:0000256" key="6">
    <source>
        <dbReference type="ARBA" id="ARBA00022729"/>
    </source>
</evidence>
<sequence>TDWFCDYRTHDEIRDWYINHAKINKGSVKFINSIGKTYKGRDIFAVHLTNPVNYGPPKKKVWLQSLIHAREWISGSTTQFIFDYLLKNKDSNPQVKKLLNDIEIIFIPIVNIDGYIYTHTVNRLQRKNLNFEAGGNGVDLNRNYPYHWGGEGASPDPNHFSYRGSSPASEPETQAIISYYNKTGPFDGAIDFHSYGQLVLRPYTDNNRDSPTEAEHKKLGDGIRDSIQSVRGTPYISQKFIDMYAGAGAMTDWTCGDQCQTYSYLIELSPKNEGQDLQGFILPPSDIVPIGNETISGVLYFL</sequence>
<dbReference type="GO" id="GO:0008270">
    <property type="term" value="F:zinc ion binding"/>
    <property type="evidence" value="ECO:0007669"/>
    <property type="project" value="InterPro"/>
</dbReference>
<evidence type="ECO:0000256" key="4">
    <source>
        <dbReference type="ARBA" id="ARBA00022670"/>
    </source>
</evidence>
<dbReference type="PRINTS" id="PR00765">
    <property type="entry name" value="CRBOXYPTASEA"/>
</dbReference>
<feature type="non-terminal residue" evidence="12">
    <location>
        <position position="302"/>
    </location>
</feature>
<dbReference type="OrthoDB" id="3626597at2759"/>
<keyword evidence="6" id="KW-0732">Signal</keyword>
<comment type="cofactor">
    <cofactor evidence="1">
        <name>Zn(2+)</name>
        <dbReference type="ChEBI" id="CHEBI:29105"/>
    </cofactor>
</comment>
<proteinExistence type="inferred from homology"/>
<evidence type="ECO:0000256" key="9">
    <source>
        <dbReference type="ARBA" id="ARBA00023049"/>
    </source>
</evidence>
<evidence type="ECO:0000256" key="8">
    <source>
        <dbReference type="ARBA" id="ARBA00022833"/>
    </source>
</evidence>
<dbReference type="SUPFAM" id="SSF53187">
    <property type="entry name" value="Zn-dependent exopeptidases"/>
    <property type="match status" value="1"/>
</dbReference>
<dbReference type="Pfam" id="PF00246">
    <property type="entry name" value="Peptidase_M14"/>
    <property type="match status" value="1"/>
</dbReference>
<dbReference type="PANTHER" id="PTHR11705:SF143">
    <property type="entry name" value="SLL0236 PROTEIN"/>
    <property type="match status" value="1"/>
</dbReference>
<keyword evidence="8" id="KW-0862">Zinc</keyword>
<dbReference type="PANTHER" id="PTHR11705">
    <property type="entry name" value="PROTEASE FAMILY M14 CARBOXYPEPTIDASE A,B"/>
    <property type="match status" value="1"/>
</dbReference>
<dbReference type="GO" id="GO:0005615">
    <property type="term" value="C:extracellular space"/>
    <property type="evidence" value="ECO:0007669"/>
    <property type="project" value="TreeGrafter"/>
</dbReference>
<keyword evidence="9" id="KW-0482">Metalloprotease</keyword>
<dbReference type="GO" id="GO:0004181">
    <property type="term" value="F:metallocarboxypeptidase activity"/>
    <property type="evidence" value="ECO:0007669"/>
    <property type="project" value="InterPro"/>
</dbReference>
<dbReference type="InterPro" id="IPR057246">
    <property type="entry name" value="CARBOXYPEPT_ZN_1"/>
</dbReference>
<evidence type="ECO:0000256" key="10">
    <source>
        <dbReference type="PROSITE-ProRule" id="PRU01379"/>
    </source>
</evidence>
<evidence type="ECO:0000256" key="7">
    <source>
        <dbReference type="ARBA" id="ARBA00022801"/>
    </source>
</evidence>
<dbReference type="PROSITE" id="PS52035">
    <property type="entry name" value="PEPTIDASE_M14"/>
    <property type="match status" value="1"/>
</dbReference>
<feature type="active site" description="Proton donor/acceptor" evidence="10">
    <location>
        <position position="267"/>
    </location>
</feature>
<organism evidence="12 13">
    <name type="scientific">Conidiobolus coronatus (strain ATCC 28846 / CBS 209.66 / NRRL 28638)</name>
    <name type="common">Delacroixia coronata</name>
    <dbReference type="NCBI Taxonomy" id="796925"/>
    <lineage>
        <taxon>Eukaryota</taxon>
        <taxon>Fungi</taxon>
        <taxon>Fungi incertae sedis</taxon>
        <taxon>Zoopagomycota</taxon>
        <taxon>Entomophthoromycotina</taxon>
        <taxon>Entomophthoromycetes</taxon>
        <taxon>Entomophthorales</taxon>
        <taxon>Ancylistaceae</taxon>
        <taxon>Conidiobolus</taxon>
    </lineage>
</organism>
<protein>
    <submittedName>
        <fullName evidence="12">Peptidase M14, carboxypeptidase A</fullName>
    </submittedName>
</protein>
<keyword evidence="13" id="KW-1185">Reference proteome</keyword>
<dbReference type="InterPro" id="IPR000834">
    <property type="entry name" value="Peptidase_M14"/>
</dbReference>
<dbReference type="SMART" id="SM00631">
    <property type="entry name" value="Zn_pept"/>
    <property type="match status" value="1"/>
</dbReference>
<feature type="domain" description="Peptidase M14" evidence="11">
    <location>
        <begin position="6"/>
        <end position="302"/>
    </location>
</feature>
<evidence type="ECO:0000313" key="13">
    <source>
        <dbReference type="Proteomes" id="UP000070444"/>
    </source>
</evidence>
<keyword evidence="7" id="KW-0378">Hydrolase</keyword>
<dbReference type="Gene3D" id="3.40.630.10">
    <property type="entry name" value="Zn peptidases"/>
    <property type="match status" value="1"/>
</dbReference>
<evidence type="ECO:0000259" key="11">
    <source>
        <dbReference type="PROSITE" id="PS52035"/>
    </source>
</evidence>
<gene>
    <name evidence="12" type="ORF">CONCODRAFT_22143</name>
</gene>
<dbReference type="Proteomes" id="UP000070444">
    <property type="component" value="Unassembled WGS sequence"/>
</dbReference>
<keyword evidence="3 12" id="KW-0121">Carboxypeptidase</keyword>
<evidence type="ECO:0000256" key="1">
    <source>
        <dbReference type="ARBA" id="ARBA00001947"/>
    </source>
</evidence>
<dbReference type="EMBL" id="KQ964435">
    <property type="protein sequence ID" value="KXN73517.1"/>
    <property type="molecule type" value="Genomic_DNA"/>
</dbReference>
<name>A0A137PEV4_CONC2</name>